<dbReference type="Gene3D" id="3.40.50.2000">
    <property type="entry name" value="Glycogen Phosphorylase B"/>
    <property type="match status" value="1"/>
</dbReference>
<dbReference type="AlphaFoldDB" id="A0AAV7EDK9"/>
<accession>A0AAV7EDK9</accession>
<proteinExistence type="predicted"/>
<gene>
    <name evidence="1" type="ORF">H6P81_013060</name>
</gene>
<dbReference type="Proteomes" id="UP000825729">
    <property type="component" value="Unassembled WGS sequence"/>
</dbReference>
<protein>
    <submittedName>
        <fullName evidence="1">Uncharacterized protein</fullName>
    </submittedName>
</protein>
<comment type="caution">
    <text evidence="1">The sequence shown here is derived from an EMBL/GenBank/DDBJ whole genome shotgun (WGS) entry which is preliminary data.</text>
</comment>
<reference evidence="1 2" key="1">
    <citation type="submission" date="2021-07" db="EMBL/GenBank/DDBJ databases">
        <title>The Aristolochia fimbriata genome: insights into angiosperm evolution, floral development and chemical biosynthesis.</title>
        <authorList>
            <person name="Jiao Y."/>
        </authorList>
    </citation>
    <scope>NUCLEOTIDE SEQUENCE [LARGE SCALE GENOMIC DNA]</scope>
    <source>
        <strain evidence="1">IBCAS-2021</strain>
        <tissue evidence="1">Leaf</tissue>
    </source>
</reference>
<evidence type="ECO:0000313" key="1">
    <source>
        <dbReference type="EMBL" id="KAG9446932.1"/>
    </source>
</evidence>
<evidence type="ECO:0000313" key="2">
    <source>
        <dbReference type="Proteomes" id="UP000825729"/>
    </source>
</evidence>
<sequence>MAPHFARGSVAFVTFVSMVSIVWNSWRIWVVTESEDGKLRCCSFREEMKERGLIVRWCTQVEELVRRAIDEGGSSDTDTKGFVRALVQRSHCTNGGTEEEIRLPPGHG</sequence>
<dbReference type="EMBL" id="JAINDJ010000005">
    <property type="protein sequence ID" value="KAG9446932.1"/>
    <property type="molecule type" value="Genomic_DNA"/>
</dbReference>
<organism evidence="1 2">
    <name type="scientific">Aristolochia fimbriata</name>
    <name type="common">White veined hardy Dutchman's pipe vine</name>
    <dbReference type="NCBI Taxonomy" id="158543"/>
    <lineage>
        <taxon>Eukaryota</taxon>
        <taxon>Viridiplantae</taxon>
        <taxon>Streptophyta</taxon>
        <taxon>Embryophyta</taxon>
        <taxon>Tracheophyta</taxon>
        <taxon>Spermatophyta</taxon>
        <taxon>Magnoliopsida</taxon>
        <taxon>Magnoliidae</taxon>
        <taxon>Piperales</taxon>
        <taxon>Aristolochiaceae</taxon>
        <taxon>Aristolochia</taxon>
    </lineage>
</organism>
<name>A0AAV7EDK9_ARIFI</name>
<keyword evidence="2" id="KW-1185">Reference proteome</keyword>